<gene>
    <name evidence="2" type="ORF">CC80DRAFT_418509</name>
</gene>
<organism evidence="2 3">
    <name type="scientific">Byssothecium circinans</name>
    <dbReference type="NCBI Taxonomy" id="147558"/>
    <lineage>
        <taxon>Eukaryota</taxon>
        <taxon>Fungi</taxon>
        <taxon>Dikarya</taxon>
        <taxon>Ascomycota</taxon>
        <taxon>Pezizomycotina</taxon>
        <taxon>Dothideomycetes</taxon>
        <taxon>Pleosporomycetidae</taxon>
        <taxon>Pleosporales</taxon>
        <taxon>Massarineae</taxon>
        <taxon>Massarinaceae</taxon>
        <taxon>Byssothecium</taxon>
    </lineage>
</organism>
<evidence type="ECO:0000313" key="2">
    <source>
        <dbReference type="EMBL" id="KAF1953953.1"/>
    </source>
</evidence>
<dbReference type="OrthoDB" id="2944608at2759"/>
<accession>A0A6A5TM46</accession>
<dbReference type="EMBL" id="ML977001">
    <property type="protein sequence ID" value="KAF1953953.1"/>
    <property type="molecule type" value="Genomic_DNA"/>
</dbReference>
<dbReference type="AlphaFoldDB" id="A0A6A5TM46"/>
<proteinExistence type="predicted"/>
<reference evidence="2" key="1">
    <citation type="journal article" date="2020" name="Stud. Mycol.">
        <title>101 Dothideomycetes genomes: a test case for predicting lifestyles and emergence of pathogens.</title>
        <authorList>
            <person name="Haridas S."/>
            <person name="Albert R."/>
            <person name="Binder M."/>
            <person name="Bloem J."/>
            <person name="Labutti K."/>
            <person name="Salamov A."/>
            <person name="Andreopoulos B."/>
            <person name="Baker S."/>
            <person name="Barry K."/>
            <person name="Bills G."/>
            <person name="Bluhm B."/>
            <person name="Cannon C."/>
            <person name="Castanera R."/>
            <person name="Culley D."/>
            <person name="Daum C."/>
            <person name="Ezra D."/>
            <person name="Gonzalez J."/>
            <person name="Henrissat B."/>
            <person name="Kuo A."/>
            <person name="Liang C."/>
            <person name="Lipzen A."/>
            <person name="Lutzoni F."/>
            <person name="Magnuson J."/>
            <person name="Mondo S."/>
            <person name="Nolan M."/>
            <person name="Ohm R."/>
            <person name="Pangilinan J."/>
            <person name="Park H.-J."/>
            <person name="Ramirez L."/>
            <person name="Alfaro M."/>
            <person name="Sun H."/>
            <person name="Tritt A."/>
            <person name="Yoshinaga Y."/>
            <person name="Zwiers L.-H."/>
            <person name="Turgeon B."/>
            <person name="Goodwin S."/>
            <person name="Spatafora J."/>
            <person name="Crous P."/>
            <person name="Grigoriev I."/>
        </authorList>
    </citation>
    <scope>NUCLEOTIDE SEQUENCE</scope>
    <source>
        <strain evidence="2">CBS 675.92</strain>
    </source>
</reference>
<dbReference type="Pfam" id="PF22939">
    <property type="entry name" value="WHD_GPIID"/>
    <property type="match status" value="1"/>
</dbReference>
<dbReference type="Proteomes" id="UP000800035">
    <property type="component" value="Unassembled WGS sequence"/>
</dbReference>
<keyword evidence="3" id="KW-1185">Reference proteome</keyword>
<sequence length="95" mass="10843">LIILPLTLDKTYDRILSVISEANSQYAVPILWWLTFLAQPLLADEVTEIVAIDLEDKARFNLEEVLEDLLDILNICSSLVTMTIDKKDRELGLVR</sequence>
<feature type="non-terminal residue" evidence="2">
    <location>
        <position position="1"/>
    </location>
</feature>
<protein>
    <recommendedName>
        <fullName evidence="1">GPI inositol-deacylase winged helix domain-containing protein</fullName>
    </recommendedName>
</protein>
<dbReference type="InterPro" id="IPR054471">
    <property type="entry name" value="GPIID_WHD"/>
</dbReference>
<feature type="domain" description="GPI inositol-deacylase winged helix" evidence="1">
    <location>
        <begin position="25"/>
        <end position="89"/>
    </location>
</feature>
<name>A0A6A5TM46_9PLEO</name>
<evidence type="ECO:0000259" key="1">
    <source>
        <dbReference type="Pfam" id="PF22939"/>
    </source>
</evidence>
<evidence type="ECO:0000313" key="3">
    <source>
        <dbReference type="Proteomes" id="UP000800035"/>
    </source>
</evidence>